<feature type="non-terminal residue" evidence="2">
    <location>
        <position position="97"/>
    </location>
</feature>
<dbReference type="OrthoDB" id="6433731at2759"/>
<dbReference type="InterPro" id="IPR055469">
    <property type="entry name" value="DUF7041"/>
</dbReference>
<evidence type="ECO:0000259" key="1">
    <source>
        <dbReference type="Pfam" id="PF23055"/>
    </source>
</evidence>
<accession>A0A087UW11</accession>
<reference evidence="2 3" key="1">
    <citation type="submission" date="2013-11" db="EMBL/GenBank/DDBJ databases">
        <title>Genome sequencing of Stegodyphus mimosarum.</title>
        <authorList>
            <person name="Bechsgaard J."/>
        </authorList>
    </citation>
    <scope>NUCLEOTIDE SEQUENCE [LARGE SCALE GENOMIC DNA]</scope>
</reference>
<protein>
    <recommendedName>
        <fullName evidence="1">DUF7041 domain-containing protein</fullName>
    </recommendedName>
</protein>
<gene>
    <name evidence="2" type="ORF">X975_17961</name>
</gene>
<organism evidence="2 3">
    <name type="scientific">Stegodyphus mimosarum</name>
    <name type="common">African social velvet spider</name>
    <dbReference type="NCBI Taxonomy" id="407821"/>
    <lineage>
        <taxon>Eukaryota</taxon>
        <taxon>Metazoa</taxon>
        <taxon>Ecdysozoa</taxon>
        <taxon>Arthropoda</taxon>
        <taxon>Chelicerata</taxon>
        <taxon>Arachnida</taxon>
        <taxon>Araneae</taxon>
        <taxon>Araneomorphae</taxon>
        <taxon>Entelegynae</taxon>
        <taxon>Eresoidea</taxon>
        <taxon>Eresidae</taxon>
        <taxon>Stegodyphus</taxon>
    </lineage>
</organism>
<dbReference type="EMBL" id="KK121923">
    <property type="protein sequence ID" value="KFM81550.1"/>
    <property type="molecule type" value="Genomic_DNA"/>
</dbReference>
<dbReference type="PANTHER" id="PTHR33327:SF3">
    <property type="entry name" value="RNA-DIRECTED DNA POLYMERASE"/>
    <property type="match status" value="1"/>
</dbReference>
<feature type="domain" description="DUF7041" evidence="1">
    <location>
        <begin position="11"/>
        <end position="90"/>
    </location>
</feature>
<proteinExistence type="predicted"/>
<dbReference type="AlphaFoldDB" id="A0A087UW11"/>
<name>A0A087UW11_STEMI</name>
<dbReference type="Pfam" id="PF23055">
    <property type="entry name" value="DUF7041"/>
    <property type="match status" value="1"/>
</dbReference>
<keyword evidence="3" id="KW-1185">Reference proteome</keyword>
<dbReference type="PANTHER" id="PTHR33327">
    <property type="entry name" value="ENDONUCLEASE"/>
    <property type="match status" value="1"/>
</dbReference>
<evidence type="ECO:0000313" key="2">
    <source>
        <dbReference type="EMBL" id="KFM81550.1"/>
    </source>
</evidence>
<dbReference type="Proteomes" id="UP000054359">
    <property type="component" value="Unassembled WGS sequence"/>
</dbReference>
<sequence length="97" mass="10989">MDESETSAVVIPPFIQVDPSLWFHTLESTFELATPKLIAEKKIKYNYVEAYLPANIATVVRDIIIQQNKVNPYEDMKSKIIERCSESRNSTAAGRGK</sequence>
<evidence type="ECO:0000313" key="3">
    <source>
        <dbReference type="Proteomes" id="UP000054359"/>
    </source>
</evidence>